<evidence type="ECO:0000256" key="3">
    <source>
        <dbReference type="ARBA" id="ARBA00022553"/>
    </source>
</evidence>
<keyword evidence="8" id="KW-0067">ATP-binding</keyword>
<dbReference type="SUPFAM" id="SSF81653">
    <property type="entry name" value="Calcium ATPase, transduction domain A"/>
    <property type="match status" value="1"/>
</dbReference>
<dbReference type="PhylomeDB" id="A7S465"/>
<dbReference type="AlphaFoldDB" id="A7S465"/>
<dbReference type="HOGENOM" id="CLU_001828_0_0_1"/>
<dbReference type="FunFam" id="3.40.1110.10:FF:000026">
    <property type="entry name" value="Cation-transporting ATPase"/>
    <property type="match status" value="1"/>
</dbReference>
<evidence type="ECO:0000256" key="12">
    <source>
        <dbReference type="ARBA" id="ARBA00023136"/>
    </source>
</evidence>
<evidence type="ECO:0000256" key="4">
    <source>
        <dbReference type="ARBA" id="ARBA00022692"/>
    </source>
</evidence>
<dbReference type="InParanoid" id="A7S465"/>
<keyword evidence="4 15" id="KW-0812">Transmembrane</keyword>
<dbReference type="FunFam" id="1.20.1110.10:FF:000023">
    <property type="entry name" value="Cation-transporting ATPase"/>
    <property type="match status" value="1"/>
</dbReference>
<dbReference type="FunCoup" id="A7S465">
    <property type="interactions" value="322"/>
</dbReference>
<evidence type="ECO:0000256" key="14">
    <source>
        <dbReference type="SAM" id="MobiDB-lite"/>
    </source>
</evidence>
<evidence type="ECO:0000256" key="1">
    <source>
        <dbReference type="ARBA" id="ARBA00004107"/>
    </source>
</evidence>
<evidence type="ECO:0000256" key="10">
    <source>
        <dbReference type="ARBA" id="ARBA00022967"/>
    </source>
</evidence>
<feature type="transmembrane region" description="Helical" evidence="15">
    <location>
        <begin position="20"/>
        <end position="39"/>
    </location>
</feature>
<dbReference type="Proteomes" id="UP000001593">
    <property type="component" value="Unassembled WGS sequence"/>
</dbReference>
<dbReference type="GO" id="GO:0005524">
    <property type="term" value="F:ATP binding"/>
    <property type="evidence" value="ECO:0007669"/>
    <property type="project" value="UniProtKB-KW"/>
</dbReference>
<dbReference type="Pfam" id="PF13246">
    <property type="entry name" value="Cation_ATPase"/>
    <property type="match status" value="1"/>
</dbReference>
<evidence type="ECO:0000313" key="17">
    <source>
        <dbReference type="EMBL" id="EDO41461.1"/>
    </source>
</evidence>
<evidence type="ECO:0000256" key="8">
    <source>
        <dbReference type="ARBA" id="ARBA00022840"/>
    </source>
</evidence>
<proteinExistence type="inferred from homology"/>
<dbReference type="GO" id="GO:0140358">
    <property type="term" value="F:P-type transmembrane transporter activity"/>
    <property type="evidence" value="ECO:0007669"/>
    <property type="project" value="InterPro"/>
</dbReference>
<dbReference type="GO" id="GO:0031902">
    <property type="term" value="C:late endosome membrane"/>
    <property type="evidence" value="ECO:0007669"/>
    <property type="project" value="UniProtKB-SubCell"/>
</dbReference>
<dbReference type="SUPFAM" id="SSF81660">
    <property type="entry name" value="Metal cation-transporting ATPase, ATP-binding domain N"/>
    <property type="match status" value="1"/>
</dbReference>
<dbReference type="PROSITE" id="PS00154">
    <property type="entry name" value="ATPASE_E1_E2"/>
    <property type="match status" value="1"/>
</dbReference>
<comment type="catalytic activity">
    <reaction evidence="13">
        <text>ATP + H2O = ADP + phosphate + H(+)</text>
        <dbReference type="Rhea" id="RHEA:13065"/>
        <dbReference type="ChEBI" id="CHEBI:15377"/>
        <dbReference type="ChEBI" id="CHEBI:15378"/>
        <dbReference type="ChEBI" id="CHEBI:30616"/>
        <dbReference type="ChEBI" id="CHEBI:43474"/>
        <dbReference type="ChEBI" id="CHEBI:456216"/>
    </reaction>
</comment>
<dbReference type="eggNOG" id="KOG0208">
    <property type="taxonomic scope" value="Eukaryota"/>
</dbReference>
<dbReference type="SUPFAM" id="SSF56784">
    <property type="entry name" value="HAD-like"/>
    <property type="match status" value="1"/>
</dbReference>
<feature type="transmembrane region" description="Helical" evidence="15">
    <location>
        <begin position="788"/>
        <end position="806"/>
    </location>
</feature>
<sequence length="869" mass="96878">MNPFYIFQLFSILLWCTNDYYYYASAIFIMSLGSIIITIRQTKQHLVALRDMVAHADVVTVLRNKGVPEEILSTDLVPGDVVVIPPQGTTMHCDAALISGNCIVNESMLTGELIPLPHHTPTGPPQEQKAEVYSPIVHKRHTLFNGTKVIQTRYYGNAKVLAVVIRTGFFTTKGRLIRSILNPRPVEFQFFKDSMRFISMLAVLASVGFAYSVYVFVQQGAKIGVIIEKSLDVITIAVPPALPAAMAIGMVYALQRLKKQYIYCIQPSRINMCGKLKLFCFDKTGTLTEDGLDLLGVVRVEDARFEMIVKDATILPQGPMLFAMATCHSLTMIDNELTGDPLDIKMFEATGWVFDEPGEDNKKFDTIAPSTVRPKTREMTDNQVYVRIKSVPLEVGIIRQFPFSSDVQRMTVITRILGSDHMDVYVKGAPEVIASLCRPETVPANFQEELEIYTKEGYRVLGVAYGALGSKVTWHQAQRAKRDVIEKDLIFSDNMLTAVSVGRECGMVGINEKVILAELEKQGNVDKIRWSVLPGNKKSGPSLNDVLIEIPGYHHPYHIAVSGKTFAYIRENEPQIMKRLLVCGTVFARMSPEQKTHLVEELQSIGYSVGMCGDGANDCGALKAAYAGISLSEAEASIASPFTSKIPNIECVPKVIKEGRCALVTSFACFKYMALYSIVQFVSVLILYSIGSNLSDFQFLYIDLVIITSLALVMGYQHPYPILVSRRPGGSLVAPIVLVSLISQIVIQITVQVSGFVYVKQQSWYVPVNVSMLHQGGKDVQQECHDNTVIFTLSSFQYIILAVAFARGKPYRLPIYRNLILSQDLIVPARCTRTLLNKLRRKKGPKNPYKKIQKDIKSDPHWPPDAENR</sequence>
<dbReference type="InterPro" id="IPR023214">
    <property type="entry name" value="HAD_sf"/>
</dbReference>
<feature type="region of interest" description="Disordered" evidence="14">
    <location>
        <begin position="842"/>
        <end position="869"/>
    </location>
</feature>
<evidence type="ECO:0000256" key="7">
    <source>
        <dbReference type="ARBA" id="ARBA00022753"/>
    </source>
</evidence>
<evidence type="ECO:0000256" key="9">
    <source>
        <dbReference type="ARBA" id="ARBA00022842"/>
    </source>
</evidence>
<dbReference type="Gene3D" id="2.70.150.10">
    <property type="entry name" value="Calcium-transporting ATPase, cytoplasmic transduction domain A"/>
    <property type="match status" value="1"/>
</dbReference>
<keyword evidence="6" id="KW-0547">Nucleotide-binding</keyword>
<dbReference type="InterPro" id="IPR001757">
    <property type="entry name" value="P_typ_ATPase"/>
</dbReference>
<reference evidence="17 18" key="1">
    <citation type="journal article" date="2007" name="Science">
        <title>Sea anemone genome reveals ancestral eumetazoan gene repertoire and genomic organization.</title>
        <authorList>
            <person name="Putnam N.H."/>
            <person name="Srivastava M."/>
            <person name="Hellsten U."/>
            <person name="Dirks B."/>
            <person name="Chapman J."/>
            <person name="Salamov A."/>
            <person name="Terry A."/>
            <person name="Shapiro H."/>
            <person name="Lindquist E."/>
            <person name="Kapitonov V.V."/>
            <person name="Jurka J."/>
            <person name="Genikhovich G."/>
            <person name="Grigoriev I.V."/>
            <person name="Lucas S.M."/>
            <person name="Steele R.E."/>
            <person name="Finnerty J.R."/>
            <person name="Technau U."/>
            <person name="Martindale M.Q."/>
            <person name="Rokhsar D.S."/>
        </authorList>
    </citation>
    <scope>NUCLEOTIDE SEQUENCE [LARGE SCALE GENOMIC DNA]</scope>
    <source>
        <strain evidence="18">CH2 X CH6</strain>
    </source>
</reference>
<accession>A7S465</accession>
<keyword evidence="5" id="KW-0479">Metal-binding</keyword>
<keyword evidence="3" id="KW-0597">Phosphoprotein</keyword>
<dbReference type="SUPFAM" id="SSF81665">
    <property type="entry name" value="Calcium ATPase, transmembrane domain M"/>
    <property type="match status" value="1"/>
</dbReference>
<feature type="transmembrane region" description="Helical" evidence="15">
    <location>
        <begin position="736"/>
        <end position="759"/>
    </location>
</feature>
<dbReference type="InterPro" id="IPR023299">
    <property type="entry name" value="ATPase_P-typ_cyto_dom_N"/>
</dbReference>
<feature type="transmembrane region" description="Helical" evidence="15">
    <location>
        <begin position="233"/>
        <end position="254"/>
    </location>
</feature>
<feature type="transmembrane region" description="Helical" evidence="15">
    <location>
        <begin position="197"/>
        <end position="217"/>
    </location>
</feature>
<dbReference type="InterPro" id="IPR006544">
    <property type="entry name" value="P-type_TPase_V"/>
</dbReference>
<organism evidence="17 18">
    <name type="scientific">Nematostella vectensis</name>
    <name type="common">Starlet sea anemone</name>
    <dbReference type="NCBI Taxonomy" id="45351"/>
    <lineage>
        <taxon>Eukaryota</taxon>
        <taxon>Metazoa</taxon>
        <taxon>Cnidaria</taxon>
        <taxon>Anthozoa</taxon>
        <taxon>Hexacorallia</taxon>
        <taxon>Actiniaria</taxon>
        <taxon>Edwardsiidae</taxon>
        <taxon>Nematostella</taxon>
    </lineage>
</organism>
<dbReference type="InterPro" id="IPR023298">
    <property type="entry name" value="ATPase_P-typ_TM_dom_sf"/>
</dbReference>
<dbReference type="InterPro" id="IPR059000">
    <property type="entry name" value="ATPase_P-type_domA"/>
</dbReference>
<dbReference type="GO" id="GO:0046872">
    <property type="term" value="F:metal ion binding"/>
    <property type="evidence" value="ECO:0007669"/>
    <property type="project" value="UniProtKB-KW"/>
</dbReference>
<dbReference type="Gene3D" id="3.40.1110.10">
    <property type="entry name" value="Calcium-transporting ATPase, cytoplasmic domain N"/>
    <property type="match status" value="1"/>
</dbReference>
<keyword evidence="9" id="KW-0460">Magnesium</keyword>
<gene>
    <name evidence="17" type="ORF">NEMVEDRAFT_v1g166205</name>
</gene>
<dbReference type="Gene3D" id="3.40.50.1000">
    <property type="entry name" value="HAD superfamily/HAD-like"/>
    <property type="match status" value="1"/>
</dbReference>
<keyword evidence="7" id="KW-0967">Endosome</keyword>
<name>A7S465_NEMVE</name>
<dbReference type="InterPro" id="IPR036412">
    <property type="entry name" value="HAD-like_sf"/>
</dbReference>
<dbReference type="InterPro" id="IPR018303">
    <property type="entry name" value="ATPase_P-typ_P_site"/>
</dbReference>
<evidence type="ECO:0000256" key="6">
    <source>
        <dbReference type="ARBA" id="ARBA00022741"/>
    </source>
</evidence>
<evidence type="ECO:0000259" key="16">
    <source>
        <dbReference type="Pfam" id="PF00122"/>
    </source>
</evidence>
<dbReference type="GO" id="GO:0016887">
    <property type="term" value="F:ATP hydrolysis activity"/>
    <property type="evidence" value="ECO:0007669"/>
    <property type="project" value="InterPro"/>
</dbReference>
<feature type="compositionally biased region" description="Basic and acidic residues" evidence="14">
    <location>
        <begin position="852"/>
        <end position="869"/>
    </location>
</feature>
<dbReference type="EMBL" id="DS469577">
    <property type="protein sequence ID" value="EDO41461.1"/>
    <property type="molecule type" value="Genomic_DNA"/>
</dbReference>
<evidence type="ECO:0000256" key="11">
    <source>
        <dbReference type="ARBA" id="ARBA00022989"/>
    </source>
</evidence>
<dbReference type="PANTHER" id="PTHR45630:SF8">
    <property type="entry name" value="CATION-TRANSPORTING ATPASE"/>
    <property type="match status" value="1"/>
</dbReference>
<keyword evidence="10" id="KW-1278">Translocase</keyword>
<dbReference type="InterPro" id="IPR008250">
    <property type="entry name" value="ATPase_P-typ_transduc_dom_A_sf"/>
</dbReference>
<dbReference type="Pfam" id="PF00122">
    <property type="entry name" value="E1-E2_ATPase"/>
    <property type="match status" value="1"/>
</dbReference>
<feature type="domain" description="P-type ATPase A" evidence="16">
    <location>
        <begin position="57"/>
        <end position="180"/>
    </location>
</feature>
<evidence type="ECO:0000256" key="13">
    <source>
        <dbReference type="ARBA" id="ARBA00049360"/>
    </source>
</evidence>
<keyword evidence="18" id="KW-1185">Reference proteome</keyword>
<protein>
    <recommendedName>
        <fullName evidence="16">P-type ATPase A domain-containing protein</fullName>
    </recommendedName>
</protein>
<dbReference type="PANTHER" id="PTHR45630">
    <property type="entry name" value="CATION-TRANSPORTING ATPASE-RELATED"/>
    <property type="match status" value="1"/>
</dbReference>
<comment type="similarity">
    <text evidence="2">Belongs to the cation transport ATPase (P-type) (TC 3.A.3) family. Type V subfamily.</text>
</comment>
<evidence type="ECO:0000256" key="2">
    <source>
        <dbReference type="ARBA" id="ARBA00006000"/>
    </source>
</evidence>
<dbReference type="STRING" id="45351.A7S465"/>
<evidence type="ECO:0000256" key="15">
    <source>
        <dbReference type="SAM" id="Phobius"/>
    </source>
</evidence>
<keyword evidence="11 15" id="KW-1133">Transmembrane helix</keyword>
<comment type="subcellular location">
    <subcellularLocation>
        <location evidence="1">Late endosome membrane</location>
        <topology evidence="1">Multi-pass membrane protein</topology>
    </subcellularLocation>
</comment>
<dbReference type="NCBIfam" id="TIGR01494">
    <property type="entry name" value="ATPase_P-type"/>
    <property type="match status" value="1"/>
</dbReference>
<dbReference type="OMA" id="RIEWHEI"/>
<evidence type="ECO:0000256" key="5">
    <source>
        <dbReference type="ARBA" id="ARBA00022723"/>
    </source>
</evidence>
<keyword evidence="12 15" id="KW-0472">Membrane</keyword>
<dbReference type="PRINTS" id="PR00119">
    <property type="entry name" value="CATATPASE"/>
</dbReference>
<feature type="compositionally biased region" description="Basic residues" evidence="14">
    <location>
        <begin position="842"/>
        <end position="851"/>
    </location>
</feature>
<feature type="transmembrane region" description="Helical" evidence="15">
    <location>
        <begin position="673"/>
        <end position="691"/>
    </location>
</feature>
<feature type="transmembrane region" description="Helical" evidence="15">
    <location>
        <begin position="697"/>
        <end position="716"/>
    </location>
</feature>
<evidence type="ECO:0000313" key="18">
    <source>
        <dbReference type="Proteomes" id="UP000001593"/>
    </source>
</evidence>
<dbReference type="Gene3D" id="1.20.1110.10">
    <property type="entry name" value="Calcium-transporting ATPase, transmembrane domain"/>
    <property type="match status" value="1"/>
</dbReference>